<feature type="region of interest" description="Disordered" evidence="1">
    <location>
        <begin position="1"/>
        <end position="29"/>
    </location>
</feature>
<organism evidence="2 3">
    <name type="scientific">Riccia sorocarpa</name>
    <dbReference type="NCBI Taxonomy" id="122646"/>
    <lineage>
        <taxon>Eukaryota</taxon>
        <taxon>Viridiplantae</taxon>
        <taxon>Streptophyta</taxon>
        <taxon>Embryophyta</taxon>
        <taxon>Marchantiophyta</taxon>
        <taxon>Marchantiopsida</taxon>
        <taxon>Marchantiidae</taxon>
        <taxon>Marchantiales</taxon>
        <taxon>Ricciaceae</taxon>
        <taxon>Riccia</taxon>
    </lineage>
</organism>
<keyword evidence="3" id="KW-1185">Reference proteome</keyword>
<dbReference type="AlphaFoldDB" id="A0ABD3HM08"/>
<dbReference type="EMBL" id="JBJQOH010000003">
    <property type="protein sequence ID" value="KAL3691409.1"/>
    <property type="molecule type" value="Genomic_DNA"/>
</dbReference>
<evidence type="ECO:0000256" key="1">
    <source>
        <dbReference type="SAM" id="MobiDB-lite"/>
    </source>
</evidence>
<reference evidence="2 3" key="1">
    <citation type="submission" date="2024-09" db="EMBL/GenBank/DDBJ databases">
        <title>Chromosome-scale assembly of Riccia sorocarpa.</title>
        <authorList>
            <person name="Paukszto L."/>
        </authorList>
    </citation>
    <scope>NUCLEOTIDE SEQUENCE [LARGE SCALE GENOMIC DNA]</scope>
    <source>
        <strain evidence="2">LP-2024</strain>
        <tissue evidence="2">Aerial parts of the thallus</tissue>
    </source>
</reference>
<comment type="caution">
    <text evidence="2">The sequence shown here is derived from an EMBL/GenBank/DDBJ whole genome shotgun (WGS) entry which is preliminary data.</text>
</comment>
<proteinExistence type="predicted"/>
<dbReference type="Proteomes" id="UP001633002">
    <property type="component" value="Unassembled WGS sequence"/>
</dbReference>
<evidence type="ECO:0000313" key="3">
    <source>
        <dbReference type="Proteomes" id="UP001633002"/>
    </source>
</evidence>
<name>A0ABD3HM08_9MARC</name>
<protein>
    <submittedName>
        <fullName evidence="2">Uncharacterized protein</fullName>
    </submittedName>
</protein>
<gene>
    <name evidence="2" type="ORF">R1sor_005060</name>
</gene>
<accession>A0ABD3HM08</accession>
<evidence type="ECO:0000313" key="2">
    <source>
        <dbReference type="EMBL" id="KAL3691409.1"/>
    </source>
</evidence>
<sequence length="107" mass="12025">MGELGRRGKQLRHRAAEDEEQTEGAMAHGGDLAHRGVEAPDELPEVEVVAQTCKYEQLSHVTLVAFRDAAIAEIRVFQHWAVDCSEEFSAALSEWKGHENPRKLFKD</sequence>